<dbReference type="InterPro" id="IPR050176">
    <property type="entry name" value="LTTR"/>
</dbReference>
<proteinExistence type="inferred from homology"/>
<gene>
    <name evidence="6" type="primary">yofA</name>
    <name evidence="6" type="ORF">SAMEA2273372_01849</name>
</gene>
<dbReference type="AlphaFoldDB" id="A0A822WWJ4"/>
<evidence type="ECO:0000256" key="3">
    <source>
        <dbReference type="ARBA" id="ARBA00023125"/>
    </source>
</evidence>
<reference evidence="6 7" key="1">
    <citation type="submission" date="2016-03" db="EMBL/GenBank/DDBJ databases">
        <authorList>
            <consortium name="Pathogen Informatics"/>
        </authorList>
    </citation>
    <scope>NUCLEOTIDE SEQUENCE [LARGE SCALE GENOMIC DNA]</scope>
    <source>
        <strain evidence="7">e1527</strain>
    </source>
</reference>
<dbReference type="PANTHER" id="PTHR30579">
    <property type="entry name" value="TRANSCRIPTIONAL REGULATOR"/>
    <property type="match status" value="1"/>
</dbReference>
<dbReference type="InterPro" id="IPR005119">
    <property type="entry name" value="LysR_subst-bd"/>
</dbReference>
<sequence length="287" mass="31450">MDKRFSALDLDALRSFVEGIQSASFAEAADRLCRSTSAVSAQLKKLEQQCGVALTVKQGRTLALTREGEILLSYARRMLVLNDEALRAIRGELLQGEVRLGMQEDFGESVMPKVLGDFHRQHPELRMTARVDRNPPLLRGVAANELDLALVWQEGREGDYVRSEPLAWICRSREDIEVLLQRGEPLPLVMFDAPCLLRSRAIAALDAAGIPWRIAYTSYSLSGLWAGVSAGLGITLRTRIGLPETLRIDSHLLPDAGELGIALHQGSASPDAAITSMKALILRTLNG</sequence>
<dbReference type="SUPFAM" id="SSF53850">
    <property type="entry name" value="Periplasmic binding protein-like II"/>
    <property type="match status" value="1"/>
</dbReference>
<dbReference type="GO" id="GO:0003700">
    <property type="term" value="F:DNA-binding transcription factor activity"/>
    <property type="evidence" value="ECO:0007669"/>
    <property type="project" value="InterPro"/>
</dbReference>
<dbReference type="PROSITE" id="PS50931">
    <property type="entry name" value="HTH_LYSR"/>
    <property type="match status" value="1"/>
</dbReference>
<keyword evidence="3" id="KW-0238">DNA-binding</keyword>
<dbReference type="Pfam" id="PF00126">
    <property type="entry name" value="HTH_1"/>
    <property type="match status" value="1"/>
</dbReference>
<dbReference type="Pfam" id="PF03466">
    <property type="entry name" value="LysR_substrate"/>
    <property type="match status" value="1"/>
</dbReference>
<keyword evidence="2" id="KW-0805">Transcription regulation</keyword>
<keyword evidence="4" id="KW-0804">Transcription</keyword>
<comment type="caution">
    <text evidence="6">The sequence shown here is derived from an EMBL/GenBank/DDBJ whole genome shotgun (WGS) entry which is preliminary data.</text>
</comment>
<evidence type="ECO:0000313" key="6">
    <source>
        <dbReference type="EMBL" id="CZX44441.1"/>
    </source>
</evidence>
<organism evidence="6 7">
    <name type="scientific">Enterobacter bugandensis</name>
    <dbReference type="NCBI Taxonomy" id="881260"/>
    <lineage>
        <taxon>Bacteria</taxon>
        <taxon>Pseudomonadati</taxon>
        <taxon>Pseudomonadota</taxon>
        <taxon>Gammaproteobacteria</taxon>
        <taxon>Enterobacterales</taxon>
        <taxon>Enterobacteriaceae</taxon>
        <taxon>Enterobacter</taxon>
    </lineage>
</organism>
<protein>
    <submittedName>
        <fullName evidence="6">LysR family transcriptional regulator</fullName>
    </submittedName>
</protein>
<dbReference type="RefSeq" id="WP_028015386.1">
    <property type="nucleotide sequence ID" value="NZ_CP039452.1"/>
</dbReference>
<evidence type="ECO:0000256" key="4">
    <source>
        <dbReference type="ARBA" id="ARBA00023163"/>
    </source>
</evidence>
<dbReference type="InterPro" id="IPR036390">
    <property type="entry name" value="WH_DNA-bd_sf"/>
</dbReference>
<dbReference type="PANTHER" id="PTHR30579:SF7">
    <property type="entry name" value="HTH-TYPE TRANSCRIPTIONAL REGULATOR LRHA-RELATED"/>
    <property type="match status" value="1"/>
</dbReference>
<accession>A0A822WWJ4</accession>
<evidence type="ECO:0000256" key="2">
    <source>
        <dbReference type="ARBA" id="ARBA00023015"/>
    </source>
</evidence>
<dbReference type="EMBL" id="FJZI01000003">
    <property type="protein sequence ID" value="CZX44441.1"/>
    <property type="molecule type" value="Genomic_DNA"/>
</dbReference>
<dbReference type="Gene3D" id="3.40.190.10">
    <property type="entry name" value="Periplasmic binding protein-like II"/>
    <property type="match status" value="2"/>
</dbReference>
<dbReference type="Gene3D" id="1.10.10.10">
    <property type="entry name" value="Winged helix-like DNA-binding domain superfamily/Winged helix DNA-binding domain"/>
    <property type="match status" value="1"/>
</dbReference>
<name>A0A822WWJ4_9ENTR</name>
<dbReference type="SUPFAM" id="SSF46785">
    <property type="entry name" value="Winged helix' DNA-binding domain"/>
    <property type="match status" value="1"/>
</dbReference>
<evidence type="ECO:0000259" key="5">
    <source>
        <dbReference type="PROSITE" id="PS50931"/>
    </source>
</evidence>
<feature type="domain" description="HTH lysR-type" evidence="5">
    <location>
        <begin position="8"/>
        <end position="65"/>
    </location>
</feature>
<dbReference type="InterPro" id="IPR036388">
    <property type="entry name" value="WH-like_DNA-bd_sf"/>
</dbReference>
<comment type="similarity">
    <text evidence="1">Belongs to the LysR transcriptional regulatory family.</text>
</comment>
<dbReference type="InterPro" id="IPR000847">
    <property type="entry name" value="LysR_HTH_N"/>
</dbReference>
<evidence type="ECO:0000256" key="1">
    <source>
        <dbReference type="ARBA" id="ARBA00009437"/>
    </source>
</evidence>
<dbReference type="GO" id="GO:0003677">
    <property type="term" value="F:DNA binding"/>
    <property type="evidence" value="ECO:0007669"/>
    <property type="project" value="UniProtKB-KW"/>
</dbReference>
<evidence type="ECO:0000313" key="7">
    <source>
        <dbReference type="Proteomes" id="UP000076063"/>
    </source>
</evidence>
<dbReference type="Proteomes" id="UP000076063">
    <property type="component" value="Unassembled WGS sequence"/>
</dbReference>